<dbReference type="InterPro" id="IPR046341">
    <property type="entry name" value="SET_dom_sf"/>
</dbReference>
<organism evidence="2 3">
    <name type="scientific">Monoraphidium neglectum</name>
    <dbReference type="NCBI Taxonomy" id="145388"/>
    <lineage>
        <taxon>Eukaryota</taxon>
        <taxon>Viridiplantae</taxon>
        <taxon>Chlorophyta</taxon>
        <taxon>core chlorophytes</taxon>
        <taxon>Chlorophyceae</taxon>
        <taxon>CS clade</taxon>
        <taxon>Sphaeropleales</taxon>
        <taxon>Selenastraceae</taxon>
        <taxon>Monoraphidium</taxon>
    </lineage>
</organism>
<dbReference type="Gene3D" id="2.170.270.10">
    <property type="entry name" value="SET domain"/>
    <property type="match status" value="1"/>
</dbReference>
<dbReference type="STRING" id="145388.A0A0D2NJH6"/>
<name>A0A0D2NJH6_9CHLO</name>
<evidence type="ECO:0000256" key="1">
    <source>
        <dbReference type="SAM" id="MobiDB-lite"/>
    </source>
</evidence>
<feature type="region of interest" description="Disordered" evidence="1">
    <location>
        <begin position="263"/>
        <end position="297"/>
    </location>
</feature>
<dbReference type="InterPro" id="IPR053209">
    <property type="entry name" value="Gramillin-biosynth_MTr"/>
</dbReference>
<keyword evidence="3" id="KW-1185">Reference proteome</keyword>
<dbReference type="SUPFAM" id="SSF82199">
    <property type="entry name" value="SET domain"/>
    <property type="match status" value="1"/>
</dbReference>
<dbReference type="KEGG" id="mng:MNEG_2931"/>
<feature type="compositionally biased region" description="Gly residues" evidence="1">
    <location>
        <begin position="266"/>
        <end position="285"/>
    </location>
</feature>
<sequence length="472" mass="47278">MLRIVIGRCAGKGRGLVATADLVPGQLLLVTPPIALVEGDLGDIPDHDVLLDEITSGRVRLGAWQAAWLAALTADGSTSESSESDGSGGGGGGGAAALKLPSLLAPPVGAEKSGVGGGVGGGGVEFRQLGMSEERLPNAVNYCLRDAMVVRAGRRVAAGEEVQINYLGRGALRPLGQRRAELEGGYGFTCACDRCLSEERLTTASPLAFVRADEAAGDAAGSASSGNGGGGGGGADSERVLGDILERIYEDVGSRHEPRLVALARGGDGGGELEGGAGDGGGAGGTQPQQPDQEQEAAARREALLLFADDMKRRWRDLHATLPGALASDEHNSGGGDEADGGDAATVAGAAAFELLSLAAEALEAAGAHDEAVLRDLAQICAATCPGSDLALFQALRRASVAQRRWAAGGRAVGADGGPGGGQAEGAADSGEEVGALRRALGARYGEAVVRDGALMERMSAAASEAAAMVAF</sequence>
<dbReference type="Proteomes" id="UP000054498">
    <property type="component" value="Unassembled WGS sequence"/>
</dbReference>
<dbReference type="RefSeq" id="XP_013904050.1">
    <property type="nucleotide sequence ID" value="XM_014048596.1"/>
</dbReference>
<reference evidence="2 3" key="1">
    <citation type="journal article" date="2013" name="BMC Genomics">
        <title>Reconstruction of the lipid metabolism for the microalga Monoraphidium neglectum from its genome sequence reveals characteristics suitable for biofuel production.</title>
        <authorList>
            <person name="Bogen C."/>
            <person name="Al-Dilaimi A."/>
            <person name="Albersmeier A."/>
            <person name="Wichmann J."/>
            <person name="Grundmann M."/>
            <person name="Rupp O."/>
            <person name="Lauersen K.J."/>
            <person name="Blifernez-Klassen O."/>
            <person name="Kalinowski J."/>
            <person name="Goesmann A."/>
            <person name="Mussgnug J.H."/>
            <person name="Kruse O."/>
        </authorList>
    </citation>
    <scope>NUCLEOTIDE SEQUENCE [LARGE SCALE GENOMIC DNA]</scope>
    <source>
        <strain evidence="2 3">SAG 48.87</strain>
    </source>
</reference>
<dbReference type="AlphaFoldDB" id="A0A0D2NJH6"/>
<evidence type="ECO:0000313" key="2">
    <source>
        <dbReference type="EMBL" id="KIZ05031.1"/>
    </source>
</evidence>
<feature type="compositionally biased region" description="Gly residues" evidence="1">
    <location>
        <begin position="226"/>
        <end position="235"/>
    </location>
</feature>
<dbReference type="GeneID" id="25735809"/>
<feature type="region of interest" description="Disordered" evidence="1">
    <location>
        <begin position="218"/>
        <end position="237"/>
    </location>
</feature>
<dbReference type="OrthoDB" id="265717at2759"/>
<dbReference type="PANTHER" id="PTHR47643">
    <property type="entry name" value="TPR DOMAIN PROTEIN (AFU_ORTHOLOGUE AFUA_5G12710)"/>
    <property type="match status" value="1"/>
</dbReference>
<dbReference type="PANTHER" id="PTHR47643:SF2">
    <property type="entry name" value="TPR DOMAIN PROTEIN (AFU_ORTHOLOGUE AFUA_5G12710)"/>
    <property type="match status" value="1"/>
</dbReference>
<proteinExistence type="predicted"/>
<evidence type="ECO:0008006" key="4">
    <source>
        <dbReference type="Google" id="ProtNLM"/>
    </source>
</evidence>
<dbReference type="EMBL" id="KK100568">
    <property type="protein sequence ID" value="KIZ05031.1"/>
    <property type="molecule type" value="Genomic_DNA"/>
</dbReference>
<evidence type="ECO:0000313" key="3">
    <source>
        <dbReference type="Proteomes" id="UP000054498"/>
    </source>
</evidence>
<gene>
    <name evidence="2" type="ORF">MNEG_2931</name>
</gene>
<accession>A0A0D2NJH6</accession>
<protein>
    <recommendedName>
        <fullName evidence="4">SET domain-containing protein</fullName>
    </recommendedName>
</protein>